<dbReference type="OrthoDB" id="1925287at2759"/>
<dbReference type="PaxDb" id="3827-XP_004485841.1"/>
<dbReference type="GO" id="GO:0031515">
    <property type="term" value="C:tRNA (m1A) methyltransferase complex"/>
    <property type="evidence" value="ECO:0007669"/>
    <property type="project" value="UniProtKB-UniRule"/>
</dbReference>
<dbReference type="InterPro" id="IPR014816">
    <property type="entry name" value="tRNA_MeTrfase_Gcd14"/>
</dbReference>
<evidence type="ECO:0000256" key="4">
    <source>
        <dbReference type="ARBA" id="ARBA00022679"/>
    </source>
</evidence>
<keyword evidence="6 8" id="KW-0819">tRNA processing</keyword>
<evidence type="ECO:0000313" key="11">
    <source>
        <dbReference type="Proteomes" id="UP000087171"/>
    </source>
</evidence>
<name>A0A1S3E4Q3_CICAR</name>
<evidence type="ECO:0000256" key="3">
    <source>
        <dbReference type="ARBA" id="ARBA00022603"/>
    </source>
</evidence>
<sequence length="310" mass="34074">MMLASHPAKRISFNRTIGDGDLVIVYERHDNMKAITVSEGSVLQNRFGVFKHSDWIGKPFGSKVISSKGGFVYLLAPTPELWTLVLSHRTQILYIADISFVIMYLEIDPGCLVLESGTGSGSLTTSLARAVAPIGHVYTFDFHEQRAASARDDFERTGLSSLISVGVRDIQGEGFPDEFIGLADSVFLDLPQPWLAIHSAAKMLKQDGTLCSFSPCVEQVQKSCDALQSCFTDIRTFEVLLRTYEVREEKMESIHGDSNGSNGSLPCKRRQCSDGNYVLSSHTSSVMARPCGEARGHTGYLTFARLKCSS</sequence>
<feature type="binding site" evidence="9">
    <location>
        <position position="169"/>
    </location>
    <ligand>
        <name>S-adenosyl-L-methionine</name>
        <dbReference type="ChEBI" id="CHEBI:59789"/>
    </ligand>
</feature>
<reference evidence="11" key="1">
    <citation type="journal article" date="2013" name="Nat. Biotechnol.">
        <title>Draft genome sequence of chickpea (Cicer arietinum) provides a resource for trait improvement.</title>
        <authorList>
            <person name="Varshney R.K."/>
            <person name="Song C."/>
            <person name="Saxena R.K."/>
            <person name="Azam S."/>
            <person name="Yu S."/>
            <person name="Sharpe A.G."/>
            <person name="Cannon S."/>
            <person name="Baek J."/>
            <person name="Rosen B.D."/>
            <person name="Tar'an B."/>
            <person name="Millan T."/>
            <person name="Zhang X."/>
            <person name="Ramsay L.D."/>
            <person name="Iwata A."/>
            <person name="Wang Y."/>
            <person name="Nelson W."/>
            <person name="Farmer A.D."/>
            <person name="Gaur P.M."/>
            <person name="Soderlund C."/>
            <person name="Penmetsa R.V."/>
            <person name="Xu C."/>
            <person name="Bharti A.K."/>
            <person name="He W."/>
            <person name="Winter P."/>
            <person name="Zhao S."/>
            <person name="Hane J.K."/>
            <person name="Carrasquilla-Garcia N."/>
            <person name="Condie J.A."/>
            <person name="Upadhyaya H.D."/>
            <person name="Luo M.C."/>
            <person name="Thudi M."/>
            <person name="Gowda C.L."/>
            <person name="Singh N.P."/>
            <person name="Lichtenzveig J."/>
            <person name="Gali K.K."/>
            <person name="Rubio J."/>
            <person name="Nadarajan N."/>
            <person name="Dolezel J."/>
            <person name="Bansal K.C."/>
            <person name="Xu X."/>
            <person name="Edwards D."/>
            <person name="Zhang G."/>
            <person name="Kahl G."/>
            <person name="Gil J."/>
            <person name="Singh K.B."/>
            <person name="Datta S.K."/>
            <person name="Jackson S.A."/>
            <person name="Wang J."/>
            <person name="Cook D.R."/>
        </authorList>
    </citation>
    <scope>NUCLEOTIDE SEQUENCE [LARGE SCALE GENOMIC DNA]</scope>
    <source>
        <strain evidence="11">cv. CDC Frontier</strain>
    </source>
</reference>
<keyword evidence="5 8" id="KW-0949">S-adenosyl-L-methionine</keyword>
<dbReference type="GO" id="GO:0030488">
    <property type="term" value="P:tRNA methylation"/>
    <property type="evidence" value="ECO:0007669"/>
    <property type="project" value="InterPro"/>
</dbReference>
<evidence type="ECO:0000256" key="6">
    <source>
        <dbReference type="ARBA" id="ARBA00022694"/>
    </source>
</evidence>
<dbReference type="Gene3D" id="3.40.50.150">
    <property type="entry name" value="Vaccinia Virus protein VP39"/>
    <property type="match status" value="1"/>
</dbReference>
<dbReference type="RefSeq" id="XP_004485841.1">
    <property type="nucleotide sequence ID" value="XM_004485784.3"/>
</dbReference>
<dbReference type="EC" id="2.1.1.220" evidence="2 8"/>
<keyword evidence="11" id="KW-1185">Reference proteome</keyword>
<accession>A0A1S3E4Q3</accession>
<dbReference type="PIRSF" id="PIRSF017269">
    <property type="entry name" value="GCD14"/>
    <property type="match status" value="1"/>
</dbReference>
<feature type="domain" description="tRNA (adenine(58)-N(1))-methyltransferase catalytic subunit TRM61 C-terminal" evidence="10">
    <location>
        <begin position="70"/>
        <end position="305"/>
    </location>
</feature>
<dbReference type="Pfam" id="PF08704">
    <property type="entry name" value="GCD14"/>
    <property type="match status" value="1"/>
</dbReference>
<comment type="catalytic activity">
    <reaction evidence="8">
        <text>adenosine(58) in tRNA + S-adenosyl-L-methionine = N(1)-methyladenosine(58) in tRNA + S-adenosyl-L-homocysteine + H(+)</text>
        <dbReference type="Rhea" id="RHEA:43152"/>
        <dbReference type="Rhea" id="RHEA-COMP:10365"/>
        <dbReference type="Rhea" id="RHEA-COMP:10366"/>
        <dbReference type="ChEBI" id="CHEBI:15378"/>
        <dbReference type="ChEBI" id="CHEBI:57856"/>
        <dbReference type="ChEBI" id="CHEBI:59789"/>
        <dbReference type="ChEBI" id="CHEBI:74411"/>
        <dbReference type="ChEBI" id="CHEBI:74491"/>
        <dbReference type="EC" id="2.1.1.220"/>
    </reaction>
</comment>
<dbReference type="Gene3D" id="3.10.330.20">
    <property type="match status" value="1"/>
</dbReference>
<dbReference type="AlphaFoldDB" id="A0A1S3E4Q3"/>
<evidence type="ECO:0000313" key="13">
    <source>
        <dbReference type="RefSeq" id="XP_012570413.1"/>
    </source>
</evidence>
<dbReference type="PANTHER" id="PTHR12133">
    <property type="entry name" value="TRNA (ADENINE(58)-N(1))-METHYLTRANSFERASE"/>
    <property type="match status" value="1"/>
</dbReference>
<keyword evidence="7" id="KW-0539">Nucleus</keyword>
<proteinExistence type="inferred from homology"/>
<evidence type="ECO:0000259" key="10">
    <source>
        <dbReference type="Pfam" id="PF08704"/>
    </source>
</evidence>
<dbReference type="SUPFAM" id="SSF53335">
    <property type="entry name" value="S-adenosyl-L-methionine-dependent methyltransferases"/>
    <property type="match status" value="1"/>
</dbReference>
<organism evidence="11 13">
    <name type="scientific">Cicer arietinum</name>
    <name type="common">Chickpea</name>
    <name type="synonym">Garbanzo</name>
    <dbReference type="NCBI Taxonomy" id="3827"/>
    <lineage>
        <taxon>Eukaryota</taxon>
        <taxon>Viridiplantae</taxon>
        <taxon>Streptophyta</taxon>
        <taxon>Embryophyta</taxon>
        <taxon>Tracheophyta</taxon>
        <taxon>Spermatophyta</taxon>
        <taxon>Magnoliopsida</taxon>
        <taxon>eudicotyledons</taxon>
        <taxon>Gunneridae</taxon>
        <taxon>Pentapetalae</taxon>
        <taxon>rosids</taxon>
        <taxon>fabids</taxon>
        <taxon>Fabales</taxon>
        <taxon>Fabaceae</taxon>
        <taxon>Papilionoideae</taxon>
        <taxon>50 kb inversion clade</taxon>
        <taxon>NPAAA clade</taxon>
        <taxon>Hologalegina</taxon>
        <taxon>IRL clade</taxon>
        <taxon>Cicereae</taxon>
        <taxon>Cicer</taxon>
    </lineage>
</organism>
<protein>
    <recommendedName>
        <fullName evidence="2 8">tRNA (adenine(58)-N(1))-methyltransferase</fullName>
        <ecNumber evidence="2 8">2.1.1.220</ecNumber>
    </recommendedName>
</protein>
<keyword evidence="3 8" id="KW-0489">Methyltransferase</keyword>
<evidence type="ECO:0000256" key="5">
    <source>
        <dbReference type="ARBA" id="ARBA00022691"/>
    </source>
</evidence>
<keyword evidence="4 8" id="KW-0808">Transferase</keyword>
<evidence type="ECO:0000256" key="1">
    <source>
        <dbReference type="ARBA" id="ARBA00004123"/>
    </source>
</evidence>
<dbReference type="STRING" id="3827.A0A1S3E4Q3"/>
<dbReference type="Proteomes" id="UP000087171">
    <property type="component" value="Chromosome Ca1"/>
</dbReference>
<dbReference type="GO" id="GO:0005634">
    <property type="term" value="C:nucleus"/>
    <property type="evidence" value="ECO:0007669"/>
    <property type="project" value="UniProtKB-SubCell"/>
</dbReference>
<dbReference type="PROSITE" id="PS51620">
    <property type="entry name" value="SAM_TRM61"/>
    <property type="match status" value="1"/>
</dbReference>
<dbReference type="FunFam" id="3.10.330.20:FF:000004">
    <property type="entry name" value="tRNA (adenine(58)-N(1))-methyltransferase"/>
    <property type="match status" value="1"/>
</dbReference>
<dbReference type="PANTHER" id="PTHR12133:SF2">
    <property type="entry name" value="TRNA (ADENINE(58)-N(1))-METHYLTRANSFERASE CATALYTIC SUBUNIT TRMT61A"/>
    <property type="match status" value="1"/>
</dbReference>
<dbReference type="GeneID" id="101512237"/>
<dbReference type="eggNOG" id="KOG2915">
    <property type="taxonomic scope" value="Eukaryota"/>
</dbReference>
<evidence type="ECO:0000256" key="9">
    <source>
        <dbReference type="PIRSR" id="PIRSR017269-1"/>
    </source>
</evidence>
<comment type="similarity">
    <text evidence="8">Belongs to the class I-like SAM-binding methyltransferase superfamily. TRM61 family.</text>
</comment>
<dbReference type="KEGG" id="cam:101512237"/>
<reference evidence="12 13" key="2">
    <citation type="submission" date="2025-04" db="UniProtKB">
        <authorList>
            <consortium name="RefSeq"/>
        </authorList>
    </citation>
    <scope>IDENTIFICATION</scope>
    <source>
        <tissue evidence="12 13">Etiolated seedlings</tissue>
    </source>
</reference>
<dbReference type="InterPro" id="IPR049470">
    <property type="entry name" value="TRM61_C"/>
</dbReference>
<feature type="binding site" evidence="9">
    <location>
        <position position="189"/>
    </location>
    <ligand>
        <name>S-adenosyl-L-methionine</name>
        <dbReference type="ChEBI" id="CHEBI:59789"/>
    </ligand>
</feature>
<gene>
    <name evidence="12 13" type="primary">LOC101512237</name>
</gene>
<feature type="binding site" evidence="9">
    <location>
        <begin position="120"/>
        <end position="123"/>
    </location>
    <ligand>
        <name>S-adenosyl-L-methionine</name>
        <dbReference type="ChEBI" id="CHEBI:59789"/>
    </ligand>
</feature>
<comment type="subcellular location">
    <subcellularLocation>
        <location evidence="1">Nucleus</location>
    </subcellularLocation>
</comment>
<evidence type="ECO:0000256" key="8">
    <source>
        <dbReference type="PIRNR" id="PIRNR017269"/>
    </source>
</evidence>
<dbReference type="FunFam" id="3.40.50.150:FF:000227">
    <property type="entry name" value="tRNA (adenine(58)-N(1))-methyltransferase"/>
    <property type="match status" value="1"/>
</dbReference>
<dbReference type="RefSeq" id="XP_012570413.1">
    <property type="nucleotide sequence ID" value="XM_012714959.2"/>
</dbReference>
<evidence type="ECO:0000256" key="2">
    <source>
        <dbReference type="ARBA" id="ARBA00012796"/>
    </source>
</evidence>
<feature type="binding site" evidence="9">
    <location>
        <position position="141"/>
    </location>
    <ligand>
        <name>S-adenosyl-L-methionine</name>
        <dbReference type="ChEBI" id="CHEBI:59789"/>
    </ligand>
</feature>
<dbReference type="InterPro" id="IPR029063">
    <property type="entry name" value="SAM-dependent_MTases_sf"/>
</dbReference>
<evidence type="ECO:0000313" key="12">
    <source>
        <dbReference type="RefSeq" id="XP_004485841.1"/>
    </source>
</evidence>
<dbReference type="GO" id="GO:0160107">
    <property type="term" value="F:tRNA (adenine(58)-N1)-methyltransferase activity"/>
    <property type="evidence" value="ECO:0007669"/>
    <property type="project" value="UniProtKB-EC"/>
</dbReference>
<evidence type="ECO:0000256" key="7">
    <source>
        <dbReference type="ARBA" id="ARBA00023242"/>
    </source>
</evidence>